<dbReference type="GeneID" id="73901497"/>
<name>A0ABD5NU89_9EURY</name>
<accession>A0ABD5NU89</accession>
<dbReference type="AlphaFoldDB" id="A0ABD5NU89"/>
<feature type="transmembrane region" description="Helical" evidence="1">
    <location>
        <begin position="50"/>
        <end position="71"/>
    </location>
</feature>
<comment type="caution">
    <text evidence="2">The sequence shown here is derived from an EMBL/GenBank/DDBJ whole genome shotgun (WGS) entry which is preliminary data.</text>
</comment>
<evidence type="ECO:0000313" key="2">
    <source>
        <dbReference type="EMBL" id="MFC3960134.1"/>
    </source>
</evidence>
<keyword evidence="1" id="KW-1133">Transmembrane helix</keyword>
<sequence length="76" mass="7733">MNRIVAVDDTVSTHRTIGQTAVVALVTSLTFVGGSVAAVPTWSVTSGVPVVGYVISLAATIAVVVGLPAWADRIAR</sequence>
<evidence type="ECO:0000256" key="1">
    <source>
        <dbReference type="SAM" id="Phobius"/>
    </source>
</evidence>
<feature type="transmembrane region" description="Helical" evidence="1">
    <location>
        <begin position="21"/>
        <end position="44"/>
    </location>
</feature>
<keyword evidence="1" id="KW-0812">Transmembrane</keyword>
<keyword evidence="1" id="KW-0472">Membrane</keyword>
<proteinExistence type="predicted"/>
<keyword evidence="3" id="KW-1185">Reference proteome</keyword>
<evidence type="ECO:0000313" key="3">
    <source>
        <dbReference type="Proteomes" id="UP001595846"/>
    </source>
</evidence>
<dbReference type="EMBL" id="JBHSAQ010000016">
    <property type="protein sequence ID" value="MFC3960134.1"/>
    <property type="molecule type" value="Genomic_DNA"/>
</dbReference>
<gene>
    <name evidence="2" type="ORF">ACFOUR_17375</name>
</gene>
<reference evidence="2 3" key="1">
    <citation type="journal article" date="2019" name="Int. J. Syst. Evol. Microbiol.">
        <title>The Global Catalogue of Microorganisms (GCM) 10K type strain sequencing project: providing services to taxonomists for standard genome sequencing and annotation.</title>
        <authorList>
            <consortium name="The Broad Institute Genomics Platform"/>
            <consortium name="The Broad Institute Genome Sequencing Center for Infectious Disease"/>
            <person name="Wu L."/>
            <person name="Ma J."/>
        </authorList>
    </citation>
    <scope>NUCLEOTIDE SEQUENCE [LARGE SCALE GENOMIC DNA]</scope>
    <source>
        <strain evidence="2 3">IBRC-M 10256</strain>
    </source>
</reference>
<dbReference type="RefSeq" id="WP_256532415.1">
    <property type="nucleotide sequence ID" value="NZ_CP101824.1"/>
</dbReference>
<organism evidence="2 3">
    <name type="scientific">Halovivax cerinus</name>
    <dbReference type="NCBI Taxonomy" id="1487865"/>
    <lineage>
        <taxon>Archaea</taxon>
        <taxon>Methanobacteriati</taxon>
        <taxon>Methanobacteriota</taxon>
        <taxon>Stenosarchaea group</taxon>
        <taxon>Halobacteria</taxon>
        <taxon>Halobacteriales</taxon>
        <taxon>Natrialbaceae</taxon>
        <taxon>Halovivax</taxon>
    </lineage>
</organism>
<protein>
    <submittedName>
        <fullName evidence="2">Uncharacterized protein</fullName>
    </submittedName>
</protein>
<dbReference type="Proteomes" id="UP001595846">
    <property type="component" value="Unassembled WGS sequence"/>
</dbReference>